<keyword evidence="3" id="KW-1185">Reference proteome</keyword>
<protein>
    <submittedName>
        <fullName evidence="2">Uncharacterized protein</fullName>
    </submittedName>
</protein>
<dbReference type="Proteomes" id="UP001232148">
    <property type="component" value="Unassembled WGS sequence"/>
</dbReference>
<name>A0AAD9H3Q8_9PEZI</name>
<reference evidence="2" key="1">
    <citation type="submission" date="2021-06" db="EMBL/GenBank/DDBJ databases">
        <title>Comparative genomics, transcriptomics and evolutionary studies reveal genomic signatures of adaptation to plant cell wall in hemibiotrophic fungi.</title>
        <authorList>
            <consortium name="DOE Joint Genome Institute"/>
            <person name="Baroncelli R."/>
            <person name="Diaz J.F."/>
            <person name="Benocci T."/>
            <person name="Peng M."/>
            <person name="Battaglia E."/>
            <person name="Haridas S."/>
            <person name="Andreopoulos W."/>
            <person name="Labutti K."/>
            <person name="Pangilinan J."/>
            <person name="Floch G.L."/>
            <person name="Makela M.R."/>
            <person name="Henrissat B."/>
            <person name="Grigoriev I.V."/>
            <person name="Crouch J.A."/>
            <person name="De Vries R.P."/>
            <person name="Sukno S.A."/>
            <person name="Thon M.R."/>
        </authorList>
    </citation>
    <scope>NUCLEOTIDE SEQUENCE</scope>
    <source>
        <strain evidence="2">MAFF235873</strain>
    </source>
</reference>
<organism evidence="2 3">
    <name type="scientific">Colletotrichum zoysiae</name>
    <dbReference type="NCBI Taxonomy" id="1216348"/>
    <lineage>
        <taxon>Eukaryota</taxon>
        <taxon>Fungi</taxon>
        <taxon>Dikarya</taxon>
        <taxon>Ascomycota</taxon>
        <taxon>Pezizomycotina</taxon>
        <taxon>Sordariomycetes</taxon>
        <taxon>Hypocreomycetidae</taxon>
        <taxon>Glomerellales</taxon>
        <taxon>Glomerellaceae</taxon>
        <taxon>Colletotrichum</taxon>
        <taxon>Colletotrichum graminicola species complex</taxon>
    </lineage>
</organism>
<dbReference type="AlphaFoldDB" id="A0AAD9H3Q8"/>
<feature type="compositionally biased region" description="Basic and acidic residues" evidence="1">
    <location>
        <begin position="172"/>
        <end position="181"/>
    </location>
</feature>
<proteinExistence type="predicted"/>
<evidence type="ECO:0000313" key="3">
    <source>
        <dbReference type="Proteomes" id="UP001232148"/>
    </source>
</evidence>
<dbReference type="EMBL" id="MU843074">
    <property type="protein sequence ID" value="KAK2021886.1"/>
    <property type="molecule type" value="Genomic_DNA"/>
</dbReference>
<feature type="region of interest" description="Disordered" evidence="1">
    <location>
        <begin position="1"/>
        <end position="27"/>
    </location>
</feature>
<feature type="region of interest" description="Disordered" evidence="1">
    <location>
        <begin position="139"/>
        <end position="181"/>
    </location>
</feature>
<comment type="caution">
    <text evidence="2">The sequence shown here is derived from an EMBL/GenBank/DDBJ whole genome shotgun (WGS) entry which is preliminary data.</text>
</comment>
<evidence type="ECO:0000313" key="2">
    <source>
        <dbReference type="EMBL" id="KAK2021886.1"/>
    </source>
</evidence>
<evidence type="ECO:0000256" key="1">
    <source>
        <dbReference type="SAM" id="MobiDB-lite"/>
    </source>
</evidence>
<gene>
    <name evidence="2" type="ORF">LX32DRAFT_223450</name>
</gene>
<accession>A0AAD9H3Q8</accession>
<sequence length="181" mass="19795">MPAGFSETEKTGGAKSLQKGKGIPQRESLNRYRNTTTYAGRAGLLCVQGFQTLGRTLPTSRPPPTPLELHCLLLKRQKKNPDNGDVSNVPNQRLTGVCVCVCVSRGPPEGALIARLFIPISTPPSVALQTYRLASLRFQPSPSRRRSQHAGPFRLRGGPRGPDASDSFTRGTRGESRLRYR</sequence>